<comment type="caution">
    <text evidence="7">The sequence shown here is derived from an EMBL/GenBank/DDBJ whole genome shotgun (WGS) entry which is preliminary data.</text>
</comment>
<evidence type="ECO:0000259" key="6">
    <source>
        <dbReference type="Pfam" id="PF01428"/>
    </source>
</evidence>
<feature type="region of interest" description="Disordered" evidence="4">
    <location>
        <begin position="41"/>
        <end position="60"/>
    </location>
</feature>
<keyword evidence="2" id="KW-0863">Zinc-finger</keyword>
<proteinExistence type="predicted"/>
<evidence type="ECO:0000256" key="1">
    <source>
        <dbReference type="ARBA" id="ARBA00022723"/>
    </source>
</evidence>
<keyword evidence="5" id="KW-0812">Transmembrane</keyword>
<dbReference type="AlphaFoldDB" id="X1EPC1"/>
<dbReference type="GO" id="GO:0008270">
    <property type="term" value="F:zinc ion binding"/>
    <property type="evidence" value="ECO:0007669"/>
    <property type="project" value="UniProtKB-KW"/>
</dbReference>
<keyword evidence="1" id="KW-0479">Metal-binding</keyword>
<feature type="transmembrane region" description="Helical" evidence="5">
    <location>
        <begin position="141"/>
        <end position="160"/>
    </location>
</feature>
<feature type="non-terminal residue" evidence="7">
    <location>
        <position position="221"/>
    </location>
</feature>
<evidence type="ECO:0000256" key="2">
    <source>
        <dbReference type="ARBA" id="ARBA00022771"/>
    </source>
</evidence>
<protein>
    <recommendedName>
        <fullName evidence="6">AN1-type domain-containing protein</fullName>
    </recommendedName>
</protein>
<name>X1EPC1_9ZZZZ</name>
<evidence type="ECO:0000256" key="3">
    <source>
        <dbReference type="ARBA" id="ARBA00022833"/>
    </source>
</evidence>
<evidence type="ECO:0000256" key="4">
    <source>
        <dbReference type="SAM" id="MobiDB-lite"/>
    </source>
</evidence>
<dbReference type="InterPro" id="IPR035896">
    <property type="entry name" value="AN1-like_Znf"/>
</dbReference>
<gene>
    <name evidence="7" type="ORF">S03H2_20110</name>
</gene>
<accession>X1EPC1</accession>
<feature type="transmembrane region" description="Helical" evidence="5">
    <location>
        <begin position="181"/>
        <end position="204"/>
    </location>
</feature>
<organism evidence="7">
    <name type="scientific">marine sediment metagenome</name>
    <dbReference type="NCBI Taxonomy" id="412755"/>
    <lineage>
        <taxon>unclassified sequences</taxon>
        <taxon>metagenomes</taxon>
        <taxon>ecological metagenomes</taxon>
    </lineage>
</organism>
<dbReference type="Gene3D" id="4.10.1110.10">
    <property type="entry name" value="AN1-like Zinc finger"/>
    <property type="match status" value="1"/>
</dbReference>
<keyword evidence="5" id="KW-0472">Membrane</keyword>
<dbReference type="Pfam" id="PF01428">
    <property type="entry name" value="zf-AN1"/>
    <property type="match status" value="1"/>
</dbReference>
<feature type="transmembrane region" description="Helical" evidence="5">
    <location>
        <begin position="116"/>
        <end position="135"/>
    </location>
</feature>
<keyword evidence="3" id="KW-0862">Zinc</keyword>
<dbReference type="EMBL" id="BARU01010565">
    <property type="protein sequence ID" value="GAH34432.1"/>
    <property type="molecule type" value="Genomic_DNA"/>
</dbReference>
<reference evidence="7" key="1">
    <citation type="journal article" date="2014" name="Front. Microbiol.">
        <title>High frequency of phylogenetically diverse reductive dehalogenase-homologous genes in deep subseafloor sedimentary metagenomes.</title>
        <authorList>
            <person name="Kawai M."/>
            <person name="Futagami T."/>
            <person name="Toyoda A."/>
            <person name="Takaki Y."/>
            <person name="Nishi S."/>
            <person name="Hori S."/>
            <person name="Arai W."/>
            <person name="Tsubouchi T."/>
            <person name="Morono Y."/>
            <person name="Uchiyama I."/>
            <person name="Ito T."/>
            <person name="Fujiyama A."/>
            <person name="Inagaki F."/>
            <person name="Takami H."/>
        </authorList>
    </citation>
    <scope>NUCLEOTIDE SEQUENCE</scope>
    <source>
        <strain evidence="7">Expedition CK06-06</strain>
    </source>
</reference>
<evidence type="ECO:0000256" key="5">
    <source>
        <dbReference type="SAM" id="Phobius"/>
    </source>
</evidence>
<feature type="domain" description="AN1-type" evidence="6">
    <location>
        <begin position="3"/>
        <end position="40"/>
    </location>
</feature>
<feature type="compositionally biased region" description="Low complexity" evidence="4">
    <location>
        <begin position="42"/>
        <end position="60"/>
    </location>
</feature>
<sequence>MKCDHPNCRADEVILFYCPYCKGSFCPSHKDSIAHNCKASAQRTGTTRPTSQSSTSQTPTPQDVMRAFAYQVSRAVGAQQSQTRTQAPPMDDKARKKFIEKKLTERGDLFSFGNEIIDILFGFALIVLVFGFFRYATTQEWTGFVVSGILVATAFLPHELGHKFEAMRRGQFARYILWVRGMMFTLITLIFGIGLIVPGFVAIVPLTRQMNKKDLGIIALA</sequence>
<dbReference type="InterPro" id="IPR000058">
    <property type="entry name" value="Znf_AN1"/>
</dbReference>
<dbReference type="SUPFAM" id="SSF118310">
    <property type="entry name" value="AN1-like Zinc finger"/>
    <property type="match status" value="1"/>
</dbReference>
<keyword evidence="5" id="KW-1133">Transmembrane helix</keyword>
<evidence type="ECO:0000313" key="7">
    <source>
        <dbReference type="EMBL" id="GAH34432.1"/>
    </source>
</evidence>